<gene>
    <name evidence="2" type="ORF">LAWI1_G008270</name>
</gene>
<dbReference type="InterPro" id="IPR011009">
    <property type="entry name" value="Kinase-like_dom_sf"/>
</dbReference>
<feature type="region of interest" description="Disordered" evidence="1">
    <location>
        <begin position="18"/>
        <end position="45"/>
    </location>
</feature>
<feature type="compositionally biased region" description="Low complexity" evidence="1">
    <location>
        <begin position="35"/>
        <end position="45"/>
    </location>
</feature>
<dbReference type="EMBL" id="QGML01002616">
    <property type="protein sequence ID" value="TVY87248.1"/>
    <property type="molecule type" value="Genomic_DNA"/>
</dbReference>
<comment type="caution">
    <text evidence="2">The sequence shown here is derived from an EMBL/GenBank/DDBJ whole genome shotgun (WGS) entry which is preliminary data.</text>
</comment>
<sequence length="283" mass="31845">MARTQVRRAQGRRLRRIKLRTSNQQTTSRLIHPPQTSTSSSTRRTQTFRAWEAKPITPPESAGVPGSYRCIVDYDHQPFSITWRGSPEYPDLERFPFLDKNVDVALVHQSSELAAIWRDSTVIDYGSHASIRITKHGRFPILKLAHSDELSIKLIQRELDVLADLTKVGLPVVEFDQQPILDNGITCGYRMEKLSKLKASKFGSRADDIKQALDRFHCAGFSHGDVGPSNIMTKDGRITLIDPSFAGRLGSAVPSFFPGWVYTDGRFGIGSDLERFGRYIVPM</sequence>
<evidence type="ECO:0000256" key="1">
    <source>
        <dbReference type="SAM" id="MobiDB-lite"/>
    </source>
</evidence>
<proteinExistence type="predicted"/>
<keyword evidence="3" id="KW-1185">Reference proteome</keyword>
<evidence type="ECO:0000313" key="2">
    <source>
        <dbReference type="EMBL" id="TVY87248.1"/>
    </source>
</evidence>
<evidence type="ECO:0008006" key="4">
    <source>
        <dbReference type="Google" id="ProtNLM"/>
    </source>
</evidence>
<accession>A0A559M2R2</accession>
<organism evidence="2 3">
    <name type="scientific">Lachnellula willkommii</name>
    <dbReference type="NCBI Taxonomy" id="215461"/>
    <lineage>
        <taxon>Eukaryota</taxon>
        <taxon>Fungi</taxon>
        <taxon>Dikarya</taxon>
        <taxon>Ascomycota</taxon>
        <taxon>Pezizomycotina</taxon>
        <taxon>Leotiomycetes</taxon>
        <taxon>Helotiales</taxon>
        <taxon>Lachnaceae</taxon>
        <taxon>Lachnellula</taxon>
    </lineage>
</organism>
<dbReference type="Gene3D" id="1.10.510.10">
    <property type="entry name" value="Transferase(Phosphotransferase) domain 1"/>
    <property type="match status" value="1"/>
</dbReference>
<name>A0A559M2R2_9HELO</name>
<dbReference type="SUPFAM" id="SSF56112">
    <property type="entry name" value="Protein kinase-like (PK-like)"/>
    <property type="match status" value="1"/>
</dbReference>
<dbReference type="AlphaFoldDB" id="A0A559M2R2"/>
<protein>
    <recommendedName>
        <fullName evidence="4">Protein kinase domain-containing protein</fullName>
    </recommendedName>
</protein>
<evidence type="ECO:0000313" key="3">
    <source>
        <dbReference type="Proteomes" id="UP000315522"/>
    </source>
</evidence>
<reference evidence="2 3" key="1">
    <citation type="submission" date="2018-05" db="EMBL/GenBank/DDBJ databases">
        <title>Genome sequencing and assembly of the regulated plant pathogen Lachnellula willkommii and related sister species for the development of diagnostic species identification markers.</title>
        <authorList>
            <person name="Giroux E."/>
            <person name="Bilodeau G."/>
        </authorList>
    </citation>
    <scope>NUCLEOTIDE SEQUENCE [LARGE SCALE GENOMIC DNA]</scope>
    <source>
        <strain evidence="2 3">CBS 172.35</strain>
    </source>
</reference>
<dbReference type="Proteomes" id="UP000315522">
    <property type="component" value="Unassembled WGS sequence"/>
</dbReference>